<dbReference type="Pfam" id="PF09865">
    <property type="entry name" value="DUF2092"/>
    <property type="match status" value="1"/>
</dbReference>
<dbReference type="Gene3D" id="2.50.20.10">
    <property type="entry name" value="Lipoprotein localisation LolA/LolB/LppX"/>
    <property type="match status" value="1"/>
</dbReference>
<name>A0ABW9CWH0_9BURK</name>
<dbReference type="InterPro" id="IPR019207">
    <property type="entry name" value="DUF2092"/>
</dbReference>
<protein>
    <submittedName>
        <fullName evidence="3">DUF2092 domain-containing protein</fullName>
    </submittedName>
</protein>
<proteinExistence type="predicted"/>
<evidence type="ECO:0000256" key="1">
    <source>
        <dbReference type="ARBA" id="ARBA00022729"/>
    </source>
</evidence>
<reference evidence="3 4" key="1">
    <citation type="journal article" date="2024" name="Chem. Sci.">
        <title>Discovery of megapolipeptins by genome mining of a Burkholderiales bacteria collection.</title>
        <authorList>
            <person name="Paulo B.S."/>
            <person name="Recchia M.J.J."/>
            <person name="Lee S."/>
            <person name="Fergusson C.H."/>
            <person name="Romanowski S.B."/>
            <person name="Hernandez A."/>
            <person name="Krull N."/>
            <person name="Liu D.Y."/>
            <person name="Cavanagh H."/>
            <person name="Bos A."/>
            <person name="Gray C.A."/>
            <person name="Murphy B.T."/>
            <person name="Linington R.G."/>
            <person name="Eustaquio A.S."/>
        </authorList>
    </citation>
    <scope>NUCLEOTIDE SEQUENCE [LARGE SCALE GENOMIC DNA]</scope>
    <source>
        <strain evidence="3 4">RL17-374-BIF-D</strain>
    </source>
</reference>
<dbReference type="EMBL" id="JAQQDB010000045">
    <property type="protein sequence ID" value="MFM0522119.1"/>
    <property type="molecule type" value="Genomic_DNA"/>
</dbReference>
<gene>
    <name evidence="3" type="ORF">PQR08_32365</name>
</gene>
<evidence type="ECO:0000256" key="2">
    <source>
        <dbReference type="SAM" id="SignalP"/>
    </source>
</evidence>
<dbReference type="Proteomes" id="UP001629462">
    <property type="component" value="Unassembled WGS sequence"/>
</dbReference>
<dbReference type="RefSeq" id="WP_408163669.1">
    <property type="nucleotide sequence ID" value="NZ_JAQQDB010000045.1"/>
</dbReference>
<sequence length="286" mass="31130">MRLTIEASHYAARALCIAALVLTAAPAAYSNAAQKEPAARAPVAEPETTAQVQARAILMKMAEFLGGTPSFRVGVRSGYDAVQPSGQKIEFGEYRTVTLSRPDRMRVESERSDGAKTLVVLTGKEIVLVDLGSKVYATAPQPGTLDESIVYFVKDLGMRLPLAALLFNRLPEELQARVRSVEYVEKTSIYGTASFHLAARTDTVDFQVWIADGDKPLLQRIVLTYKKAVGQPQFWADFVDWDLAPQLNDATFSAQIPDGLQKVAFAAQLPRASPTARQSSAKKGAK</sequence>
<feature type="chain" id="PRO_5045734939" evidence="2">
    <location>
        <begin position="33"/>
        <end position="286"/>
    </location>
</feature>
<accession>A0ABW9CWH0</accession>
<keyword evidence="4" id="KW-1185">Reference proteome</keyword>
<evidence type="ECO:0000313" key="3">
    <source>
        <dbReference type="EMBL" id="MFM0522119.1"/>
    </source>
</evidence>
<feature type="signal peptide" evidence="2">
    <location>
        <begin position="1"/>
        <end position="32"/>
    </location>
</feature>
<evidence type="ECO:0000313" key="4">
    <source>
        <dbReference type="Proteomes" id="UP001629462"/>
    </source>
</evidence>
<keyword evidence="1 2" id="KW-0732">Signal</keyword>
<dbReference type="InterPro" id="IPR029046">
    <property type="entry name" value="LolA/LolB/LppX"/>
</dbReference>
<organism evidence="3 4">
    <name type="scientific">Caballeronia jiangsuensis</name>
    <dbReference type="NCBI Taxonomy" id="1458357"/>
    <lineage>
        <taxon>Bacteria</taxon>
        <taxon>Pseudomonadati</taxon>
        <taxon>Pseudomonadota</taxon>
        <taxon>Betaproteobacteria</taxon>
        <taxon>Burkholderiales</taxon>
        <taxon>Burkholderiaceae</taxon>
        <taxon>Caballeronia</taxon>
    </lineage>
</organism>
<comment type="caution">
    <text evidence="3">The sequence shown here is derived from an EMBL/GenBank/DDBJ whole genome shotgun (WGS) entry which is preliminary data.</text>
</comment>
<dbReference type="SUPFAM" id="SSF89392">
    <property type="entry name" value="Prokaryotic lipoproteins and lipoprotein localization factors"/>
    <property type="match status" value="1"/>
</dbReference>